<dbReference type="VEuPathDB" id="FungiDB:SPRG_21666"/>
<dbReference type="STRING" id="695850.A0A067BVH4"/>
<feature type="region of interest" description="Disordered" evidence="6">
    <location>
        <begin position="248"/>
        <end position="290"/>
    </location>
</feature>
<dbReference type="InterPro" id="IPR023267">
    <property type="entry name" value="RCMT"/>
</dbReference>
<reference evidence="8 9" key="1">
    <citation type="journal article" date="2013" name="PLoS Genet.">
        <title>Distinctive expansion of potential virulence genes in the genome of the oomycete fish pathogen Saprolegnia parasitica.</title>
        <authorList>
            <person name="Jiang R.H."/>
            <person name="de Bruijn I."/>
            <person name="Haas B.J."/>
            <person name="Belmonte R."/>
            <person name="Lobach L."/>
            <person name="Christie J."/>
            <person name="van den Ackerveken G."/>
            <person name="Bottin A."/>
            <person name="Bulone V."/>
            <person name="Diaz-Moreno S.M."/>
            <person name="Dumas B."/>
            <person name="Fan L."/>
            <person name="Gaulin E."/>
            <person name="Govers F."/>
            <person name="Grenville-Briggs L.J."/>
            <person name="Horner N.R."/>
            <person name="Levin J.Z."/>
            <person name="Mammella M."/>
            <person name="Meijer H.J."/>
            <person name="Morris P."/>
            <person name="Nusbaum C."/>
            <person name="Oome S."/>
            <person name="Phillips A.J."/>
            <person name="van Rooyen D."/>
            <person name="Rzeszutek E."/>
            <person name="Saraiva M."/>
            <person name="Secombes C.J."/>
            <person name="Seidl M.F."/>
            <person name="Snel B."/>
            <person name="Stassen J.H."/>
            <person name="Sykes S."/>
            <person name="Tripathy S."/>
            <person name="van den Berg H."/>
            <person name="Vega-Arreguin J.C."/>
            <person name="Wawra S."/>
            <person name="Young S.K."/>
            <person name="Zeng Q."/>
            <person name="Dieguez-Uribeondo J."/>
            <person name="Russ C."/>
            <person name="Tyler B.M."/>
            <person name="van West P."/>
        </authorList>
    </citation>
    <scope>NUCLEOTIDE SEQUENCE [LARGE SCALE GENOMIC DNA]</scope>
    <source>
        <strain evidence="8 9">CBS 223.65</strain>
    </source>
</reference>
<dbReference type="OrthoDB" id="435282at2759"/>
<feature type="binding site" evidence="5">
    <location>
        <position position="124"/>
    </location>
    <ligand>
        <name>S-adenosyl-L-methionine</name>
        <dbReference type="ChEBI" id="CHEBI:59789"/>
    </ligand>
</feature>
<dbReference type="Gene3D" id="3.40.50.150">
    <property type="entry name" value="Vaccinia Virus protein VP39"/>
    <property type="match status" value="1"/>
</dbReference>
<evidence type="ECO:0000256" key="6">
    <source>
        <dbReference type="SAM" id="MobiDB-lite"/>
    </source>
</evidence>
<dbReference type="EMBL" id="KK583413">
    <property type="protein sequence ID" value="KDO18612.1"/>
    <property type="molecule type" value="Genomic_DNA"/>
</dbReference>
<protein>
    <recommendedName>
        <fullName evidence="7">SAM-dependent MTase RsmB/NOP-type domain-containing protein</fullName>
    </recommendedName>
</protein>
<dbReference type="SUPFAM" id="SSF53335">
    <property type="entry name" value="S-adenosyl-L-methionine-dependent methyltransferases"/>
    <property type="match status" value="1"/>
</dbReference>
<dbReference type="PANTHER" id="PTHR22807:SF4">
    <property type="entry name" value="28S RRNA (CYTOSINE-C(5))-METHYLTRANSFERASE"/>
    <property type="match status" value="1"/>
</dbReference>
<name>A0A067BVH4_SAPPC</name>
<dbReference type="InterPro" id="IPR001678">
    <property type="entry name" value="MeTrfase_RsmB-F_NOP2_dom"/>
</dbReference>
<proteinExistence type="inferred from homology"/>
<keyword evidence="1 5" id="KW-0489">Methyltransferase</keyword>
<dbReference type="GO" id="GO:0070475">
    <property type="term" value="P:rRNA base methylation"/>
    <property type="evidence" value="ECO:0007669"/>
    <property type="project" value="TreeGrafter"/>
</dbReference>
<dbReference type="InterPro" id="IPR029063">
    <property type="entry name" value="SAM-dependent_MTases_sf"/>
</dbReference>
<evidence type="ECO:0000313" key="9">
    <source>
        <dbReference type="Proteomes" id="UP000030745"/>
    </source>
</evidence>
<evidence type="ECO:0000313" key="8">
    <source>
        <dbReference type="EMBL" id="KDO18612.1"/>
    </source>
</evidence>
<evidence type="ECO:0000256" key="3">
    <source>
        <dbReference type="ARBA" id="ARBA00022691"/>
    </source>
</evidence>
<dbReference type="KEGG" id="spar:SPRG_21666"/>
<dbReference type="GeneID" id="24142294"/>
<dbReference type="GO" id="GO:0005730">
    <property type="term" value="C:nucleolus"/>
    <property type="evidence" value="ECO:0007669"/>
    <property type="project" value="TreeGrafter"/>
</dbReference>
<accession>A0A067BVH4</accession>
<dbReference type="RefSeq" id="XP_012210680.1">
    <property type="nucleotide sequence ID" value="XM_012355290.1"/>
</dbReference>
<feature type="active site" description="Nucleophile" evidence="5">
    <location>
        <position position="175"/>
    </location>
</feature>
<keyword evidence="4 5" id="KW-0694">RNA-binding</keyword>
<dbReference type="GO" id="GO:0008173">
    <property type="term" value="F:RNA methyltransferase activity"/>
    <property type="evidence" value="ECO:0007669"/>
    <property type="project" value="InterPro"/>
</dbReference>
<feature type="binding site" evidence="5">
    <location>
        <position position="76"/>
    </location>
    <ligand>
        <name>S-adenosyl-L-methionine</name>
        <dbReference type="ChEBI" id="CHEBI:59789"/>
    </ligand>
</feature>
<dbReference type="Proteomes" id="UP000030745">
    <property type="component" value="Unassembled WGS sequence"/>
</dbReference>
<comment type="caution">
    <text evidence="5">Lacks conserved residue(s) required for the propagation of feature annotation.</text>
</comment>
<dbReference type="PROSITE" id="PS51686">
    <property type="entry name" value="SAM_MT_RSMB_NOP"/>
    <property type="match status" value="1"/>
</dbReference>
<organism evidence="8 9">
    <name type="scientific">Saprolegnia parasitica (strain CBS 223.65)</name>
    <dbReference type="NCBI Taxonomy" id="695850"/>
    <lineage>
        <taxon>Eukaryota</taxon>
        <taxon>Sar</taxon>
        <taxon>Stramenopiles</taxon>
        <taxon>Oomycota</taxon>
        <taxon>Saprolegniomycetes</taxon>
        <taxon>Saprolegniales</taxon>
        <taxon>Saprolegniaceae</taxon>
        <taxon>Saprolegnia</taxon>
    </lineage>
</organism>
<feature type="compositionally biased region" description="Basic residues" evidence="6">
    <location>
        <begin position="270"/>
        <end position="282"/>
    </location>
</feature>
<evidence type="ECO:0000256" key="1">
    <source>
        <dbReference type="ARBA" id="ARBA00022603"/>
    </source>
</evidence>
<feature type="domain" description="SAM-dependent MTase RsmB/NOP-type" evidence="7">
    <location>
        <begin position="1"/>
        <end position="244"/>
    </location>
</feature>
<evidence type="ECO:0000256" key="4">
    <source>
        <dbReference type="ARBA" id="ARBA00022884"/>
    </source>
</evidence>
<comment type="similarity">
    <text evidence="5">Belongs to the class I-like SAM-binding methyltransferase superfamily. RsmB/NOP family.</text>
</comment>
<dbReference type="InterPro" id="IPR049560">
    <property type="entry name" value="MeTrfase_RsmB-F_NOP2_cat"/>
</dbReference>
<evidence type="ECO:0000256" key="5">
    <source>
        <dbReference type="PROSITE-ProRule" id="PRU01023"/>
    </source>
</evidence>
<feature type="binding site" evidence="5">
    <location>
        <position position="104"/>
    </location>
    <ligand>
        <name>S-adenosyl-L-methionine</name>
        <dbReference type="ChEBI" id="CHEBI:59789"/>
    </ligand>
</feature>
<keyword evidence="3 5" id="KW-0949">S-adenosyl-L-methionine</keyword>
<dbReference type="AlphaFoldDB" id="A0A067BVH4"/>
<keyword evidence="9" id="KW-1185">Reference proteome</keyword>
<evidence type="ECO:0000259" key="7">
    <source>
        <dbReference type="PROSITE" id="PS51686"/>
    </source>
</evidence>
<evidence type="ECO:0000256" key="2">
    <source>
        <dbReference type="ARBA" id="ARBA00022679"/>
    </source>
</evidence>
<dbReference type="GO" id="GO:0003723">
    <property type="term" value="F:RNA binding"/>
    <property type="evidence" value="ECO:0007669"/>
    <property type="project" value="UniProtKB-UniRule"/>
</dbReference>
<keyword evidence="2 5" id="KW-0808">Transferase</keyword>
<dbReference type="PRINTS" id="PR02008">
    <property type="entry name" value="RCMTFAMILY"/>
</dbReference>
<dbReference type="Pfam" id="PF01189">
    <property type="entry name" value="Methyltr_RsmB-F"/>
    <property type="match status" value="1"/>
</dbReference>
<gene>
    <name evidence="8" type="ORF">SPRG_21666</name>
</gene>
<sequence>MNVYNAAAAVVDKVRTKHSGIRTALYALPISHGLRPTIQALAQESLKHADALVAGASALAARLALANPSSSVVAFERAPARATSLRNTVAKAGANDRISVVEADFLETDMTKGPWADATLAICDPSCSGSGNVAVGEPMPEHSADELTAFADHQFAIVQQAMALPKMQTVVYSTCSVHEVENEGVVARLLKTHGANWALVSVLPNWPERGVETDALAPRVTKRCVRASHAQHTHGFFVSCFERRSAEVEPVPMPSRKRPVEAVAAPTTAPKKKKQKKKKQKTKQTNTNDA</sequence>
<dbReference type="PANTHER" id="PTHR22807">
    <property type="entry name" value="NOP2 YEAST -RELATED NOL1/NOP2/FMU SUN DOMAIN-CONTAINING"/>
    <property type="match status" value="1"/>
</dbReference>